<keyword evidence="12" id="KW-1133">Transmembrane helix</keyword>
<dbReference type="Pfam" id="PF02518">
    <property type="entry name" value="HATPase_c"/>
    <property type="match status" value="1"/>
</dbReference>
<dbReference type="InterPro" id="IPR005467">
    <property type="entry name" value="His_kinase_dom"/>
</dbReference>
<evidence type="ECO:0000256" key="8">
    <source>
        <dbReference type="ARBA" id="ARBA00023012"/>
    </source>
</evidence>
<evidence type="ECO:0000256" key="4">
    <source>
        <dbReference type="ARBA" id="ARBA00012438"/>
    </source>
</evidence>
<dbReference type="EMBL" id="AP014924">
    <property type="protein sequence ID" value="BAS27065.1"/>
    <property type="molecule type" value="Genomic_DNA"/>
</dbReference>
<dbReference type="InterPro" id="IPR003661">
    <property type="entry name" value="HisK_dim/P_dom"/>
</dbReference>
<evidence type="ECO:0000256" key="3">
    <source>
        <dbReference type="ARBA" id="ARBA00006402"/>
    </source>
</evidence>
<evidence type="ECO:0000313" key="16">
    <source>
        <dbReference type="Proteomes" id="UP000065807"/>
    </source>
</evidence>
<reference evidence="16" key="1">
    <citation type="submission" date="2015-07" db="EMBL/GenBank/DDBJ databases">
        <title>Complete genome sequence and phylogenetic analysis of Limnochorda pilosa.</title>
        <authorList>
            <person name="Watanabe M."/>
            <person name="Kojima H."/>
            <person name="Fukui M."/>
        </authorList>
    </citation>
    <scope>NUCLEOTIDE SEQUENCE [LARGE SCALE GENOMIC DNA]</scope>
    <source>
        <strain evidence="16">HC45</strain>
    </source>
</reference>
<dbReference type="PROSITE" id="PS50109">
    <property type="entry name" value="HIS_KIN"/>
    <property type="match status" value="1"/>
</dbReference>
<dbReference type="InterPro" id="IPR050736">
    <property type="entry name" value="Sensor_HK_Regulatory"/>
</dbReference>
<dbReference type="SUPFAM" id="SSF55874">
    <property type="entry name" value="ATPase domain of HSP90 chaperone/DNA topoisomerase II/histidine kinase"/>
    <property type="match status" value="1"/>
</dbReference>
<evidence type="ECO:0000256" key="5">
    <source>
        <dbReference type="ARBA" id="ARBA00022553"/>
    </source>
</evidence>
<dbReference type="PATRIC" id="fig|1555112.3.peg.1257"/>
<dbReference type="CDD" id="cd06225">
    <property type="entry name" value="HAMP"/>
    <property type="match status" value="1"/>
</dbReference>
<dbReference type="PRINTS" id="PR00344">
    <property type="entry name" value="BCTRLSENSOR"/>
</dbReference>
<evidence type="ECO:0000259" key="13">
    <source>
        <dbReference type="PROSITE" id="PS50109"/>
    </source>
</evidence>
<feature type="transmembrane region" description="Helical" evidence="12">
    <location>
        <begin position="12"/>
        <end position="29"/>
    </location>
</feature>
<dbReference type="CDD" id="cd00082">
    <property type="entry name" value="HisKA"/>
    <property type="match status" value="1"/>
</dbReference>
<dbReference type="CDD" id="cd16922">
    <property type="entry name" value="HATPase_EvgS-ArcB-TorS-like"/>
    <property type="match status" value="1"/>
</dbReference>
<dbReference type="RefSeq" id="WP_068135430.1">
    <property type="nucleotide sequence ID" value="NZ_AP014924.1"/>
</dbReference>
<evidence type="ECO:0000256" key="11">
    <source>
        <dbReference type="SAM" id="MobiDB-lite"/>
    </source>
</evidence>
<dbReference type="InterPro" id="IPR021796">
    <property type="entry name" value="Tll0287-like_dom"/>
</dbReference>
<evidence type="ECO:0000256" key="9">
    <source>
        <dbReference type="ARBA" id="ARBA00074306"/>
    </source>
</evidence>
<dbReference type="Gene3D" id="6.10.340.10">
    <property type="match status" value="1"/>
</dbReference>
<dbReference type="STRING" id="1555112.LIP_1208"/>
<dbReference type="Pfam" id="PF11845">
    <property type="entry name" value="Tll0287-like"/>
    <property type="match status" value="1"/>
</dbReference>
<evidence type="ECO:0000256" key="1">
    <source>
        <dbReference type="ARBA" id="ARBA00000085"/>
    </source>
</evidence>
<accession>A0A0K2SIZ8</accession>
<evidence type="ECO:0000259" key="14">
    <source>
        <dbReference type="PROSITE" id="PS50885"/>
    </source>
</evidence>
<dbReference type="InterPro" id="IPR003660">
    <property type="entry name" value="HAMP_dom"/>
</dbReference>
<dbReference type="SUPFAM" id="SSF47384">
    <property type="entry name" value="Homodimeric domain of signal transducing histidine kinase"/>
    <property type="match status" value="1"/>
</dbReference>
<keyword evidence="5" id="KW-0597">Phosphoprotein</keyword>
<gene>
    <name evidence="15" type="ORF">LIP_1208</name>
</gene>
<evidence type="ECO:0000256" key="7">
    <source>
        <dbReference type="ARBA" id="ARBA00022777"/>
    </source>
</evidence>
<evidence type="ECO:0000256" key="10">
    <source>
        <dbReference type="SAM" id="Coils"/>
    </source>
</evidence>
<dbReference type="FunFam" id="3.30.565.10:FF:000010">
    <property type="entry name" value="Sensor histidine kinase RcsC"/>
    <property type="match status" value="1"/>
</dbReference>
<organism evidence="15 16">
    <name type="scientific">Limnochorda pilosa</name>
    <dbReference type="NCBI Taxonomy" id="1555112"/>
    <lineage>
        <taxon>Bacteria</taxon>
        <taxon>Bacillati</taxon>
        <taxon>Bacillota</taxon>
        <taxon>Limnochordia</taxon>
        <taxon>Limnochordales</taxon>
        <taxon>Limnochordaceae</taxon>
        <taxon>Limnochorda</taxon>
    </lineage>
</organism>
<proteinExistence type="inferred from homology"/>
<dbReference type="EC" id="2.7.13.3" evidence="4"/>
<comment type="subcellular location">
    <subcellularLocation>
        <location evidence="2">Membrane</location>
    </subcellularLocation>
</comment>
<dbReference type="Gene3D" id="3.30.565.10">
    <property type="entry name" value="Histidine kinase-like ATPase, C-terminal domain"/>
    <property type="match status" value="1"/>
</dbReference>
<keyword evidence="8" id="KW-0902">Two-component regulatory system</keyword>
<name>A0A0K2SIZ8_LIMPI</name>
<dbReference type="PROSITE" id="PS50885">
    <property type="entry name" value="HAMP"/>
    <property type="match status" value="1"/>
</dbReference>
<dbReference type="PANTHER" id="PTHR43711:SF31">
    <property type="entry name" value="HISTIDINE KINASE"/>
    <property type="match status" value="1"/>
</dbReference>
<dbReference type="Proteomes" id="UP000065807">
    <property type="component" value="Chromosome"/>
</dbReference>
<dbReference type="GO" id="GO:0016020">
    <property type="term" value="C:membrane"/>
    <property type="evidence" value="ECO:0007669"/>
    <property type="project" value="UniProtKB-SubCell"/>
</dbReference>
<dbReference type="KEGG" id="lpil:LIP_1208"/>
<feature type="transmembrane region" description="Helical" evidence="12">
    <location>
        <begin position="210"/>
        <end position="232"/>
    </location>
</feature>
<feature type="domain" description="Histidine kinase" evidence="13">
    <location>
        <begin position="329"/>
        <end position="548"/>
    </location>
</feature>
<comment type="catalytic activity">
    <reaction evidence="1">
        <text>ATP + protein L-histidine = ADP + protein N-phospho-L-histidine.</text>
        <dbReference type="EC" id="2.7.13.3"/>
    </reaction>
</comment>
<feature type="coiled-coil region" evidence="10">
    <location>
        <begin position="274"/>
        <end position="322"/>
    </location>
</feature>
<evidence type="ECO:0000256" key="6">
    <source>
        <dbReference type="ARBA" id="ARBA00022679"/>
    </source>
</evidence>
<keyword evidence="6" id="KW-0808">Transferase</keyword>
<feature type="region of interest" description="Disordered" evidence="11">
    <location>
        <begin position="534"/>
        <end position="564"/>
    </location>
</feature>
<keyword evidence="10" id="KW-0175">Coiled coil</keyword>
<dbReference type="InterPro" id="IPR036097">
    <property type="entry name" value="HisK_dim/P_sf"/>
</dbReference>
<reference evidence="16" key="2">
    <citation type="journal article" date="2016" name="Int. J. Syst. Evol. Microbiol.">
        <title>Complete genome sequence and cell structure of Limnochorda pilosa, a Gram-negative spore-former within the phylum Firmicutes.</title>
        <authorList>
            <person name="Watanabe M."/>
            <person name="Kojima H."/>
            <person name="Fukui M."/>
        </authorList>
    </citation>
    <scope>NUCLEOTIDE SEQUENCE [LARGE SCALE GENOMIC DNA]</scope>
    <source>
        <strain evidence="16">HC45</strain>
    </source>
</reference>
<sequence length="564" mass="61832">MHLWHRLSFKLIGSVAIVSLVMSGATFLWQSYQQRRSAEATLLEKAEAVSMQFLAVRSYVAQSGRGSPEAPLPGTFRHLEPEAVARVTGQIFGDVAHTQVREVWTQASDPSHHPDGFETEALASFTASTPAPLGTPHASPAYWRMVPADDGDRFRYVQPIYMEESCLSCHAGMAGPDGQAYTGKLMGALSISVPAAPYQESLASRLRSHLIFSSTLFLATLLALLVLLGRLVTRPLQLLTERAGRIGAGDLAPRPTLPSRDEIGLLSHTMEAMAAQLKSLYDSLEARVEERTRRLREMNEALRRQSQELEEKGRELARANRLKSEFLASVSHELRTPLSSILAFTELMLDEREGLSFEQREYLQEIQQSSQRLYGQITDLLDMARIEAGMMRLELEALQVGPLLASAVRRIRPLAEQKGITLNLETPDADPVVEADGEKLMQVLGNLLSNAVKFTPRGGRVTVGVAPAAPGRLRFWVRDTGVGIPAEHLERIFEKFHQVEEPGTRKPPGSGLGLTLARNLISLHGGRIWAESEPGEGSTFSFELPAWSGGAPPEGERGSVRGGG</sequence>
<dbReference type="InterPro" id="IPR004358">
    <property type="entry name" value="Sig_transdc_His_kin-like_C"/>
</dbReference>
<evidence type="ECO:0000313" key="15">
    <source>
        <dbReference type="EMBL" id="BAS27065.1"/>
    </source>
</evidence>
<dbReference type="Pfam" id="PF00672">
    <property type="entry name" value="HAMP"/>
    <property type="match status" value="1"/>
</dbReference>
<keyword evidence="12" id="KW-0472">Membrane</keyword>
<dbReference type="Gene3D" id="1.10.287.130">
    <property type="match status" value="1"/>
</dbReference>
<dbReference type="SMART" id="SM00387">
    <property type="entry name" value="HATPase_c"/>
    <property type="match status" value="1"/>
</dbReference>
<keyword evidence="7 15" id="KW-0418">Kinase</keyword>
<dbReference type="GO" id="GO:0000155">
    <property type="term" value="F:phosphorelay sensor kinase activity"/>
    <property type="evidence" value="ECO:0007669"/>
    <property type="project" value="InterPro"/>
</dbReference>
<dbReference type="InterPro" id="IPR003594">
    <property type="entry name" value="HATPase_dom"/>
</dbReference>
<keyword evidence="12" id="KW-0812">Transmembrane</keyword>
<evidence type="ECO:0000256" key="12">
    <source>
        <dbReference type="SAM" id="Phobius"/>
    </source>
</evidence>
<dbReference type="InterPro" id="IPR036890">
    <property type="entry name" value="HATPase_C_sf"/>
</dbReference>
<dbReference type="Pfam" id="PF00512">
    <property type="entry name" value="HisKA"/>
    <property type="match status" value="1"/>
</dbReference>
<dbReference type="PANTHER" id="PTHR43711">
    <property type="entry name" value="TWO-COMPONENT HISTIDINE KINASE"/>
    <property type="match status" value="1"/>
</dbReference>
<feature type="domain" description="HAMP" evidence="14">
    <location>
        <begin position="230"/>
        <end position="282"/>
    </location>
</feature>
<dbReference type="OrthoDB" id="9780718at2"/>
<feature type="compositionally biased region" description="Basic and acidic residues" evidence="11">
    <location>
        <begin position="554"/>
        <end position="564"/>
    </location>
</feature>
<dbReference type="SMART" id="SM00304">
    <property type="entry name" value="HAMP"/>
    <property type="match status" value="1"/>
</dbReference>
<protein>
    <recommendedName>
        <fullName evidence="9">Circadian input-output histidine kinase CikA</fullName>
        <ecNumber evidence="4">2.7.13.3</ecNumber>
    </recommendedName>
</protein>
<dbReference type="SUPFAM" id="SSF158472">
    <property type="entry name" value="HAMP domain-like"/>
    <property type="match status" value="1"/>
</dbReference>
<dbReference type="SMART" id="SM00388">
    <property type="entry name" value="HisKA"/>
    <property type="match status" value="1"/>
</dbReference>
<evidence type="ECO:0000256" key="2">
    <source>
        <dbReference type="ARBA" id="ARBA00004370"/>
    </source>
</evidence>
<dbReference type="AlphaFoldDB" id="A0A0K2SIZ8"/>
<comment type="similarity">
    <text evidence="3">In the N-terminal section; belongs to the phytochrome family.</text>
</comment>
<keyword evidence="16" id="KW-1185">Reference proteome</keyword>